<keyword evidence="3 6" id="KW-0812">Transmembrane</keyword>
<comment type="caution">
    <text evidence="8">The sequence shown here is derived from an EMBL/GenBank/DDBJ whole genome shotgun (WGS) entry which is preliminary data.</text>
</comment>
<evidence type="ECO:0000256" key="5">
    <source>
        <dbReference type="ARBA" id="ARBA00023136"/>
    </source>
</evidence>
<feature type="transmembrane region" description="Helical" evidence="6">
    <location>
        <begin position="44"/>
        <end position="65"/>
    </location>
</feature>
<evidence type="ECO:0000256" key="3">
    <source>
        <dbReference type="ARBA" id="ARBA00022692"/>
    </source>
</evidence>
<dbReference type="Proteomes" id="UP000075787">
    <property type="component" value="Unassembled WGS sequence"/>
</dbReference>
<dbReference type="GeneID" id="97239237"/>
<evidence type="ECO:0000256" key="6">
    <source>
        <dbReference type="SAM" id="Phobius"/>
    </source>
</evidence>
<evidence type="ECO:0000256" key="2">
    <source>
        <dbReference type="ARBA" id="ARBA00022475"/>
    </source>
</evidence>
<dbReference type="PANTHER" id="PTHR40077">
    <property type="entry name" value="MEMBRANE PROTEIN-RELATED"/>
    <property type="match status" value="1"/>
</dbReference>
<dbReference type="NCBIfam" id="TIGR03954">
    <property type="entry name" value="integ_memb_HG"/>
    <property type="match status" value="1"/>
</dbReference>
<proteinExistence type="predicted"/>
<gene>
    <name evidence="8" type="ORF">AUP44_11125</name>
</gene>
<name>A0A162KCL7_9PROT</name>
<dbReference type="OrthoDB" id="1121311at2"/>
<evidence type="ECO:0000256" key="1">
    <source>
        <dbReference type="ARBA" id="ARBA00004651"/>
    </source>
</evidence>
<dbReference type="EMBL" id="LPZR01000187">
    <property type="protein sequence ID" value="KYO50940.1"/>
    <property type="molecule type" value="Genomic_DNA"/>
</dbReference>
<comment type="subcellular location">
    <subcellularLocation>
        <location evidence="1">Cell membrane</location>
        <topology evidence="1">Multi-pass membrane protein</topology>
    </subcellularLocation>
</comment>
<dbReference type="GO" id="GO:0005886">
    <property type="term" value="C:plasma membrane"/>
    <property type="evidence" value="ECO:0007669"/>
    <property type="project" value="UniProtKB-SubCell"/>
</dbReference>
<dbReference type="Pfam" id="PF12823">
    <property type="entry name" value="DUF3817"/>
    <property type="match status" value="1"/>
</dbReference>
<evidence type="ECO:0000256" key="4">
    <source>
        <dbReference type="ARBA" id="ARBA00022989"/>
    </source>
</evidence>
<feature type="transmembrane region" description="Helical" evidence="6">
    <location>
        <begin position="12"/>
        <end position="32"/>
    </location>
</feature>
<dbReference type="InterPro" id="IPR023845">
    <property type="entry name" value="DUF3817_TM"/>
</dbReference>
<keyword evidence="5 6" id="KW-0472">Membrane</keyword>
<keyword evidence="4 6" id="KW-1133">Transmembrane helix</keyword>
<dbReference type="RefSeq" id="WP_062767303.1">
    <property type="nucleotide sequence ID" value="NZ_CP121043.1"/>
</dbReference>
<keyword evidence="2" id="KW-1003">Cell membrane</keyword>
<evidence type="ECO:0000259" key="7">
    <source>
        <dbReference type="Pfam" id="PF12823"/>
    </source>
</evidence>
<reference evidence="8 9" key="1">
    <citation type="submission" date="2015-12" db="EMBL/GenBank/DDBJ databases">
        <title>Genome sequence of Tistrella mobilis MCCC 1A02139.</title>
        <authorList>
            <person name="Lu L."/>
            <person name="Lai Q."/>
            <person name="Shao Z."/>
            <person name="Qian P."/>
        </authorList>
    </citation>
    <scope>NUCLEOTIDE SEQUENCE [LARGE SCALE GENOMIC DNA]</scope>
    <source>
        <strain evidence="8 9">MCCC 1A02139</strain>
    </source>
</reference>
<protein>
    <recommendedName>
        <fullName evidence="7">DUF3817 domain-containing protein</fullName>
    </recommendedName>
</protein>
<dbReference type="PANTHER" id="PTHR40077:SF1">
    <property type="entry name" value="MEMBRANE PROTEIN"/>
    <property type="match status" value="1"/>
</dbReference>
<accession>A0A162KCL7</accession>
<evidence type="ECO:0000313" key="8">
    <source>
        <dbReference type="EMBL" id="KYO50940.1"/>
    </source>
</evidence>
<evidence type="ECO:0000313" key="9">
    <source>
        <dbReference type="Proteomes" id="UP000075787"/>
    </source>
</evidence>
<organism evidence="8 9">
    <name type="scientific">Tistrella mobilis</name>
    <dbReference type="NCBI Taxonomy" id="171437"/>
    <lineage>
        <taxon>Bacteria</taxon>
        <taxon>Pseudomonadati</taxon>
        <taxon>Pseudomonadota</taxon>
        <taxon>Alphaproteobacteria</taxon>
        <taxon>Geminicoccales</taxon>
        <taxon>Geminicoccaceae</taxon>
        <taxon>Tistrella</taxon>
    </lineage>
</organism>
<feature type="domain" description="DUF3817" evidence="7">
    <location>
        <begin position="5"/>
        <end position="92"/>
    </location>
</feature>
<sequence length="99" mass="10406">MTALQGLRRAALAEGTTLVLLVLVAVPLKHLAGWPLAVQVMGPVHGVAFLAWTWALIASAPVAGWRPLELAQLLGGAVVPFGALINDRLIRRRAAEIAA</sequence>
<dbReference type="AlphaFoldDB" id="A0A162KCL7"/>